<dbReference type="Proteomes" id="UP000198670">
    <property type="component" value="Unassembled WGS sequence"/>
</dbReference>
<keyword evidence="9" id="KW-0802">TPR repeat</keyword>
<dbReference type="GO" id="GO:0005524">
    <property type="term" value="F:ATP binding"/>
    <property type="evidence" value="ECO:0007669"/>
    <property type="project" value="UniProtKB-KW"/>
</dbReference>
<keyword evidence="10" id="KW-0175">Coiled coil</keyword>
<dbReference type="Gene3D" id="3.30.565.10">
    <property type="entry name" value="Histidine kinase-like ATPase, C-terminal domain"/>
    <property type="match status" value="1"/>
</dbReference>
<evidence type="ECO:0000256" key="12">
    <source>
        <dbReference type="SAM" id="SignalP"/>
    </source>
</evidence>
<dbReference type="InterPro" id="IPR036890">
    <property type="entry name" value="HATPase_C_sf"/>
</dbReference>
<keyword evidence="4" id="KW-0808">Transferase</keyword>
<protein>
    <recommendedName>
        <fullName evidence="2">histidine kinase</fullName>
        <ecNumber evidence="2">2.7.13.3</ecNumber>
    </recommendedName>
</protein>
<dbReference type="Pfam" id="PF13424">
    <property type="entry name" value="TPR_12"/>
    <property type="match status" value="1"/>
</dbReference>
<dbReference type="AlphaFoldDB" id="A0A1I3HFH1"/>
<keyword evidence="7" id="KW-0067">ATP-binding</keyword>
<evidence type="ECO:0000256" key="2">
    <source>
        <dbReference type="ARBA" id="ARBA00012438"/>
    </source>
</evidence>
<keyword evidence="11" id="KW-1133">Transmembrane helix</keyword>
<dbReference type="Pfam" id="PF07730">
    <property type="entry name" value="HisKA_3"/>
    <property type="match status" value="1"/>
</dbReference>
<comment type="catalytic activity">
    <reaction evidence="1">
        <text>ATP + protein L-histidine = ADP + protein N-phospho-L-histidine.</text>
        <dbReference type="EC" id="2.7.13.3"/>
    </reaction>
</comment>
<dbReference type="PROSITE" id="PS50109">
    <property type="entry name" value="HIS_KIN"/>
    <property type="match status" value="1"/>
</dbReference>
<keyword evidence="11" id="KW-0812">Transmembrane</keyword>
<dbReference type="SUPFAM" id="SSF55874">
    <property type="entry name" value="ATPase domain of HSP90 chaperone/DNA topoisomerase II/histidine kinase"/>
    <property type="match status" value="1"/>
</dbReference>
<dbReference type="PROSITE" id="PS50293">
    <property type="entry name" value="TPR_REGION"/>
    <property type="match status" value="1"/>
</dbReference>
<name>A0A1I3HFH1_9SPHI</name>
<accession>A0A1I3HFH1</accession>
<dbReference type="GO" id="GO:0000155">
    <property type="term" value="F:phosphorelay sensor kinase activity"/>
    <property type="evidence" value="ECO:0007669"/>
    <property type="project" value="InterPro"/>
</dbReference>
<organism evidence="14 15">
    <name type="scientific">Parapedobacter indicus</name>
    <dbReference type="NCBI Taxonomy" id="1477437"/>
    <lineage>
        <taxon>Bacteria</taxon>
        <taxon>Pseudomonadati</taxon>
        <taxon>Bacteroidota</taxon>
        <taxon>Sphingobacteriia</taxon>
        <taxon>Sphingobacteriales</taxon>
        <taxon>Sphingobacteriaceae</taxon>
        <taxon>Parapedobacter</taxon>
    </lineage>
</organism>
<evidence type="ECO:0000256" key="1">
    <source>
        <dbReference type="ARBA" id="ARBA00000085"/>
    </source>
</evidence>
<dbReference type="SUPFAM" id="SSF48452">
    <property type="entry name" value="TPR-like"/>
    <property type="match status" value="2"/>
</dbReference>
<dbReference type="SMART" id="SM00028">
    <property type="entry name" value="TPR"/>
    <property type="match status" value="4"/>
</dbReference>
<evidence type="ECO:0000256" key="7">
    <source>
        <dbReference type="ARBA" id="ARBA00022840"/>
    </source>
</evidence>
<keyword evidence="12" id="KW-0732">Signal</keyword>
<dbReference type="STRING" id="1477437.SAMN05444682_103336"/>
<evidence type="ECO:0000259" key="13">
    <source>
        <dbReference type="PROSITE" id="PS50109"/>
    </source>
</evidence>
<dbReference type="PANTHER" id="PTHR24421">
    <property type="entry name" value="NITRATE/NITRITE SENSOR PROTEIN NARX-RELATED"/>
    <property type="match status" value="1"/>
</dbReference>
<dbReference type="InterPro" id="IPR005467">
    <property type="entry name" value="His_kinase_dom"/>
</dbReference>
<evidence type="ECO:0000256" key="6">
    <source>
        <dbReference type="ARBA" id="ARBA00022777"/>
    </source>
</evidence>
<feature type="chain" id="PRO_5011664446" description="histidine kinase" evidence="12">
    <location>
        <begin position="24"/>
        <end position="648"/>
    </location>
</feature>
<keyword evidence="8" id="KW-0902">Two-component regulatory system</keyword>
<gene>
    <name evidence="14" type="ORF">SAMN05444682_103336</name>
</gene>
<reference evidence="14 15" key="1">
    <citation type="submission" date="2016-10" db="EMBL/GenBank/DDBJ databases">
        <authorList>
            <person name="de Groot N.N."/>
        </authorList>
    </citation>
    <scope>NUCLEOTIDE SEQUENCE [LARGE SCALE GENOMIC DNA]</scope>
    <source>
        <strain evidence="14 15">RK1</strain>
    </source>
</reference>
<dbReference type="CDD" id="cd16917">
    <property type="entry name" value="HATPase_UhpB-NarQ-NarX-like"/>
    <property type="match status" value="1"/>
</dbReference>
<sequence length="648" mass="72796">MEMILTIRYLTILCLFTPFGATAQVAKPDTLQVFQLIDAAREKQQQGLTDAAEYDFQQAGELAKQLDFDRGLLMYAGHYCVFLYEQVRYEEATAMAHMQLEISKRLNDIQRMGYAYNNMSLQYQAQGKLQQAAESLMKALEISAAVQKPSIRDFSDRRKYYNNLSSLLLDMDDVGKGREYALKALEIAEQLKDTLAMGKSLVNIVVAEAMANNLTAAEQHGGQLLEIGQSLGDVQTELTAYINLSDIYRRQNRYSLALETYQKALALIEKAPPGNEVYILSGISSVYKDMARYAPANSYFNKARALAEEELTKPKLIELYLSGAEIKERIGAYHEALLLRKQYEQINDSLRNQEIHNTLQELEVKYRAAEKEKALAERDLKISEQHSKLEQLKKWIVLAVALVVILTILLIFRRLITQQKRKTAASEQANRLLEAQLKGEETERARTARELHDGVASILSAAKLHINAGNCENAASNTLIGELIETAVQEIRNISHNLAPETVLNDGFPQAVQEFCRRVNRPGTQLECYLVGELPKLDESTELILYRVIQEAVTNTMKHAEATESIVQLVGNGTRLSITIEDNGKGFDLQQLKQTGIGLQNLSSRMMLLRGSHEIRSAPGNGTSIYIEIDTAHTAQQTQVTPEMRYPG</sequence>
<dbReference type="PROSITE" id="PS50005">
    <property type="entry name" value="TPR"/>
    <property type="match status" value="1"/>
</dbReference>
<dbReference type="Gene3D" id="1.25.40.10">
    <property type="entry name" value="Tetratricopeptide repeat domain"/>
    <property type="match status" value="3"/>
</dbReference>
<dbReference type="Gene3D" id="1.20.5.1930">
    <property type="match status" value="1"/>
</dbReference>
<keyword evidence="15" id="KW-1185">Reference proteome</keyword>
<dbReference type="GO" id="GO:0016020">
    <property type="term" value="C:membrane"/>
    <property type="evidence" value="ECO:0007669"/>
    <property type="project" value="InterPro"/>
</dbReference>
<keyword evidence="6" id="KW-0418">Kinase</keyword>
<feature type="repeat" description="TPR" evidence="9">
    <location>
        <begin position="238"/>
        <end position="271"/>
    </location>
</feature>
<feature type="signal peptide" evidence="12">
    <location>
        <begin position="1"/>
        <end position="23"/>
    </location>
</feature>
<evidence type="ECO:0000256" key="5">
    <source>
        <dbReference type="ARBA" id="ARBA00022741"/>
    </source>
</evidence>
<evidence type="ECO:0000256" key="11">
    <source>
        <dbReference type="SAM" id="Phobius"/>
    </source>
</evidence>
<evidence type="ECO:0000256" key="10">
    <source>
        <dbReference type="SAM" id="Coils"/>
    </source>
</evidence>
<dbReference type="InterPro" id="IPR003594">
    <property type="entry name" value="HATPase_dom"/>
</dbReference>
<evidence type="ECO:0000313" key="14">
    <source>
        <dbReference type="EMBL" id="SFI34300.1"/>
    </source>
</evidence>
<proteinExistence type="predicted"/>
<keyword evidence="11" id="KW-0472">Membrane</keyword>
<dbReference type="InterPro" id="IPR011712">
    <property type="entry name" value="Sig_transdc_His_kin_sub3_dim/P"/>
</dbReference>
<dbReference type="EMBL" id="FOQO01000003">
    <property type="protein sequence ID" value="SFI34300.1"/>
    <property type="molecule type" value="Genomic_DNA"/>
</dbReference>
<dbReference type="Pfam" id="PF13181">
    <property type="entry name" value="TPR_8"/>
    <property type="match status" value="2"/>
</dbReference>
<dbReference type="InterPro" id="IPR019734">
    <property type="entry name" value="TPR_rpt"/>
</dbReference>
<keyword evidence="5" id="KW-0547">Nucleotide-binding</keyword>
<dbReference type="InterPro" id="IPR050482">
    <property type="entry name" value="Sensor_HK_TwoCompSys"/>
</dbReference>
<evidence type="ECO:0000256" key="4">
    <source>
        <dbReference type="ARBA" id="ARBA00022679"/>
    </source>
</evidence>
<dbReference type="SMART" id="SM00387">
    <property type="entry name" value="HATPase_c"/>
    <property type="match status" value="1"/>
</dbReference>
<evidence type="ECO:0000256" key="8">
    <source>
        <dbReference type="ARBA" id="ARBA00023012"/>
    </source>
</evidence>
<dbReference type="RefSeq" id="WP_177195088.1">
    <property type="nucleotide sequence ID" value="NZ_FOQO01000003.1"/>
</dbReference>
<evidence type="ECO:0000313" key="15">
    <source>
        <dbReference type="Proteomes" id="UP000198670"/>
    </source>
</evidence>
<dbReference type="GO" id="GO:0046983">
    <property type="term" value="F:protein dimerization activity"/>
    <property type="evidence" value="ECO:0007669"/>
    <property type="project" value="InterPro"/>
</dbReference>
<evidence type="ECO:0000256" key="3">
    <source>
        <dbReference type="ARBA" id="ARBA00022553"/>
    </source>
</evidence>
<dbReference type="InterPro" id="IPR011990">
    <property type="entry name" value="TPR-like_helical_dom_sf"/>
</dbReference>
<keyword evidence="3" id="KW-0597">Phosphoprotein</keyword>
<evidence type="ECO:0000256" key="9">
    <source>
        <dbReference type="PROSITE-ProRule" id="PRU00339"/>
    </source>
</evidence>
<feature type="coiled-coil region" evidence="10">
    <location>
        <begin position="352"/>
        <end position="386"/>
    </location>
</feature>
<dbReference type="Pfam" id="PF02518">
    <property type="entry name" value="HATPase_c"/>
    <property type="match status" value="1"/>
</dbReference>
<feature type="transmembrane region" description="Helical" evidence="11">
    <location>
        <begin position="395"/>
        <end position="412"/>
    </location>
</feature>
<dbReference type="EC" id="2.7.13.3" evidence="2"/>
<feature type="domain" description="Histidine kinase" evidence="13">
    <location>
        <begin position="446"/>
        <end position="633"/>
    </location>
</feature>
<dbReference type="PANTHER" id="PTHR24421:SF10">
    <property type="entry name" value="NITRATE_NITRITE SENSOR PROTEIN NARQ"/>
    <property type="match status" value="1"/>
</dbReference>